<name>A0ACC3NYF3_9PEZI</name>
<dbReference type="Proteomes" id="UP001281147">
    <property type="component" value="Unassembled WGS sequence"/>
</dbReference>
<evidence type="ECO:0000313" key="1">
    <source>
        <dbReference type="EMBL" id="KAK3725512.1"/>
    </source>
</evidence>
<dbReference type="EMBL" id="JAUTXU010000002">
    <property type="protein sequence ID" value="KAK3725512.1"/>
    <property type="molecule type" value="Genomic_DNA"/>
</dbReference>
<organism evidence="1 2">
    <name type="scientific">Vermiconidia calcicola</name>
    <dbReference type="NCBI Taxonomy" id="1690605"/>
    <lineage>
        <taxon>Eukaryota</taxon>
        <taxon>Fungi</taxon>
        <taxon>Dikarya</taxon>
        <taxon>Ascomycota</taxon>
        <taxon>Pezizomycotina</taxon>
        <taxon>Dothideomycetes</taxon>
        <taxon>Dothideomycetidae</taxon>
        <taxon>Mycosphaerellales</taxon>
        <taxon>Extremaceae</taxon>
        <taxon>Vermiconidia</taxon>
    </lineage>
</organism>
<comment type="caution">
    <text evidence="1">The sequence shown here is derived from an EMBL/GenBank/DDBJ whole genome shotgun (WGS) entry which is preliminary data.</text>
</comment>
<evidence type="ECO:0000313" key="2">
    <source>
        <dbReference type="Proteomes" id="UP001281147"/>
    </source>
</evidence>
<sequence>MATSPAPSEALSDSHPDTHPSPASDTNGASPIQKTSERIKLVVGPEKHVFHISKDLICNNVEFFSHAFTGNFMESKTKTLNFPDDDPDRFVELETWLRGGKTLTPEQPWITLAKSYLFAEKYHIDELQNKIVDALYAKYAAHEDGINISFETLDFIMENSFAHSPLRRLFADMLTNGISLQQLPSRLENIPTEFIQDMCLALKSTVHMNGPTNISLLTHPISTYYASSAHTKATAMPRTVDPADVPTQMYCDGFYCTQSEQPKPIQGLVHICTNHNIKLCDDCRGTHHGHRKKMMTLTTAPYRDALTGSSTIIDCRVNDSGFYCDGPKCDPGQEQTNLHQQWALLSCDRYHCLDCKNTDFCSVCIRGPLPCKNEGHSMLRIRPTFARKMPLTEQITIKQKQDRVARGACWRCGSEEHATINCTTKEPVLAADVDAED</sequence>
<reference evidence="1" key="1">
    <citation type="submission" date="2023-07" db="EMBL/GenBank/DDBJ databases">
        <title>Black Yeasts Isolated from many extreme environments.</title>
        <authorList>
            <person name="Coleine C."/>
            <person name="Stajich J.E."/>
            <person name="Selbmann L."/>
        </authorList>
    </citation>
    <scope>NUCLEOTIDE SEQUENCE</scope>
    <source>
        <strain evidence="1">CCFEE 5714</strain>
    </source>
</reference>
<protein>
    <submittedName>
        <fullName evidence="1">Uncharacterized protein</fullName>
    </submittedName>
</protein>
<accession>A0ACC3NYF3</accession>
<gene>
    <name evidence="1" type="ORF">LTR37_000482</name>
</gene>
<keyword evidence="2" id="KW-1185">Reference proteome</keyword>
<proteinExistence type="predicted"/>